<feature type="non-terminal residue" evidence="1">
    <location>
        <position position="1"/>
    </location>
</feature>
<protein>
    <submittedName>
        <fullName evidence="1">Uncharacterized protein</fullName>
    </submittedName>
</protein>
<evidence type="ECO:0000313" key="1">
    <source>
        <dbReference type="EMBL" id="KAH9301490.1"/>
    </source>
</evidence>
<keyword evidence="2" id="KW-1185">Reference proteome</keyword>
<organism evidence="1 2">
    <name type="scientific">Taxus chinensis</name>
    <name type="common">Chinese yew</name>
    <name type="synonym">Taxus wallichiana var. chinensis</name>
    <dbReference type="NCBI Taxonomy" id="29808"/>
    <lineage>
        <taxon>Eukaryota</taxon>
        <taxon>Viridiplantae</taxon>
        <taxon>Streptophyta</taxon>
        <taxon>Embryophyta</taxon>
        <taxon>Tracheophyta</taxon>
        <taxon>Spermatophyta</taxon>
        <taxon>Pinopsida</taxon>
        <taxon>Pinidae</taxon>
        <taxon>Conifers II</taxon>
        <taxon>Cupressales</taxon>
        <taxon>Taxaceae</taxon>
        <taxon>Taxus</taxon>
    </lineage>
</organism>
<gene>
    <name evidence="1" type="ORF">KI387_013073</name>
</gene>
<comment type="caution">
    <text evidence="1">The sequence shown here is derived from an EMBL/GenBank/DDBJ whole genome shotgun (WGS) entry which is preliminary data.</text>
</comment>
<name>A0AA38CJD4_TAXCH</name>
<dbReference type="AlphaFoldDB" id="A0AA38CJD4"/>
<sequence length="98" mass="10353">ASLSLFEVKTRGVLSLALGSSGFPRPTRFFVPTVPVQKFFVSADPGGSRPHGTNVLASSAQQLVNFSFTFGQFALPRPARPHGLDVPLLRGPPGGFST</sequence>
<dbReference type="EMBL" id="JAHRHJ020000009">
    <property type="protein sequence ID" value="KAH9301490.1"/>
    <property type="molecule type" value="Genomic_DNA"/>
</dbReference>
<dbReference type="Proteomes" id="UP000824469">
    <property type="component" value="Unassembled WGS sequence"/>
</dbReference>
<evidence type="ECO:0000313" key="2">
    <source>
        <dbReference type="Proteomes" id="UP000824469"/>
    </source>
</evidence>
<feature type="non-terminal residue" evidence="1">
    <location>
        <position position="98"/>
    </location>
</feature>
<reference evidence="1 2" key="1">
    <citation type="journal article" date="2021" name="Nat. Plants">
        <title>The Taxus genome provides insights into paclitaxel biosynthesis.</title>
        <authorList>
            <person name="Xiong X."/>
            <person name="Gou J."/>
            <person name="Liao Q."/>
            <person name="Li Y."/>
            <person name="Zhou Q."/>
            <person name="Bi G."/>
            <person name="Li C."/>
            <person name="Du R."/>
            <person name="Wang X."/>
            <person name="Sun T."/>
            <person name="Guo L."/>
            <person name="Liang H."/>
            <person name="Lu P."/>
            <person name="Wu Y."/>
            <person name="Zhang Z."/>
            <person name="Ro D.K."/>
            <person name="Shang Y."/>
            <person name="Huang S."/>
            <person name="Yan J."/>
        </authorList>
    </citation>
    <scope>NUCLEOTIDE SEQUENCE [LARGE SCALE GENOMIC DNA]</scope>
    <source>
        <strain evidence="1">Ta-2019</strain>
    </source>
</reference>
<proteinExistence type="predicted"/>
<accession>A0AA38CJD4</accession>